<feature type="region of interest" description="Disordered" evidence="1">
    <location>
        <begin position="290"/>
        <end position="322"/>
    </location>
</feature>
<keyword evidence="3" id="KW-1185">Reference proteome</keyword>
<reference evidence="2" key="1">
    <citation type="submission" date="2020-06" db="EMBL/GenBank/DDBJ databases">
        <title>Draft genome of Bugula neritina, a colonial animal packing powerful symbionts and potential medicines.</title>
        <authorList>
            <person name="Rayko M."/>
        </authorList>
    </citation>
    <scope>NUCLEOTIDE SEQUENCE [LARGE SCALE GENOMIC DNA]</scope>
    <source>
        <strain evidence="2">Kwan_BN1</strain>
    </source>
</reference>
<dbReference type="EMBL" id="VXIV02002442">
    <property type="protein sequence ID" value="KAF6025578.1"/>
    <property type="molecule type" value="Genomic_DNA"/>
</dbReference>
<sequence>MAVVASSVSRLKALAENRLARLYGYENLWKYVEEITKTLAQLKKAHELIERHQKASCHLKSARHQKESFAKSQPSINKLLKQGNALLKKAHKSLTESELSITWLEQLCTKLQAELESVSASAIKTCDILRITYDCYFKLDQVYSWALTAMKYISQNSMDNYMTPEALELLATGLKSFMEQKTFIDDVVFDEISKQARFLSNRKLAERNKMAKRRYSETKNLLRTKYCLVDKKRLQIEEGSADLGSSESLVSAEKDRLGVHAADVHLHSSQSAPATPALALRGCNNHKDLNRRSQSLEDEDLPSVETEGSDGVDIGASAATGGAGFEDVANYSIGLEKTS</sequence>
<evidence type="ECO:0000313" key="3">
    <source>
        <dbReference type="Proteomes" id="UP000593567"/>
    </source>
</evidence>
<dbReference type="Proteomes" id="UP000593567">
    <property type="component" value="Unassembled WGS sequence"/>
</dbReference>
<evidence type="ECO:0000313" key="2">
    <source>
        <dbReference type="EMBL" id="KAF6025578.1"/>
    </source>
</evidence>
<gene>
    <name evidence="2" type="ORF">EB796_016120</name>
</gene>
<comment type="caution">
    <text evidence="2">The sequence shown here is derived from an EMBL/GenBank/DDBJ whole genome shotgun (WGS) entry which is preliminary data.</text>
</comment>
<name>A0A7J7JJM4_BUGNE</name>
<feature type="compositionally biased region" description="Acidic residues" evidence="1">
    <location>
        <begin position="296"/>
        <end position="310"/>
    </location>
</feature>
<organism evidence="2 3">
    <name type="scientific">Bugula neritina</name>
    <name type="common">Brown bryozoan</name>
    <name type="synonym">Sertularia neritina</name>
    <dbReference type="NCBI Taxonomy" id="10212"/>
    <lineage>
        <taxon>Eukaryota</taxon>
        <taxon>Metazoa</taxon>
        <taxon>Spiralia</taxon>
        <taxon>Lophotrochozoa</taxon>
        <taxon>Bryozoa</taxon>
        <taxon>Gymnolaemata</taxon>
        <taxon>Cheilostomatida</taxon>
        <taxon>Flustrina</taxon>
        <taxon>Buguloidea</taxon>
        <taxon>Bugulidae</taxon>
        <taxon>Bugula</taxon>
    </lineage>
</organism>
<dbReference type="PANTHER" id="PTHR45845:SF3">
    <property type="entry name" value="PURATROPHIN-1-LIKE, ISOFORM A"/>
    <property type="match status" value="1"/>
</dbReference>
<dbReference type="PANTHER" id="PTHR45845">
    <property type="entry name" value="RHO GUANINE NUCLEOTIDE EXCHANGE FACTOR-RELATED"/>
    <property type="match status" value="1"/>
</dbReference>
<proteinExistence type="predicted"/>
<protein>
    <submittedName>
        <fullName evidence="2">Uncharacterized protein</fullName>
    </submittedName>
</protein>
<evidence type="ECO:0000256" key="1">
    <source>
        <dbReference type="SAM" id="MobiDB-lite"/>
    </source>
</evidence>
<dbReference type="InterPro" id="IPR052231">
    <property type="entry name" value="Rho_GEF_signaling-related"/>
</dbReference>
<dbReference type="AlphaFoldDB" id="A0A7J7JJM4"/>
<accession>A0A7J7JJM4</accession>